<organism evidence="7 8">
    <name type="scientific">Schaalia hyovaginalis</name>
    <dbReference type="NCBI Taxonomy" id="29316"/>
    <lineage>
        <taxon>Bacteria</taxon>
        <taxon>Bacillati</taxon>
        <taxon>Actinomycetota</taxon>
        <taxon>Actinomycetes</taxon>
        <taxon>Actinomycetales</taxon>
        <taxon>Actinomycetaceae</taxon>
        <taxon>Schaalia</taxon>
    </lineage>
</organism>
<dbReference type="Gene3D" id="2.40.50.1070">
    <property type="match status" value="1"/>
</dbReference>
<dbReference type="InterPro" id="IPR030391">
    <property type="entry name" value="MeTrfase_TrmA_CS"/>
</dbReference>
<dbReference type="AlphaFoldDB" id="A0A923E7M4"/>
<dbReference type="EC" id="2.1.1.189" evidence="7"/>
<feature type="binding site" evidence="4">
    <location>
        <position position="231"/>
    </location>
    <ligand>
        <name>S-adenosyl-L-methionine</name>
        <dbReference type="ChEBI" id="CHEBI:59789"/>
    </ligand>
</feature>
<evidence type="ECO:0000256" key="3">
    <source>
        <dbReference type="ARBA" id="ARBA00022691"/>
    </source>
</evidence>
<keyword evidence="3 4" id="KW-0949">S-adenosyl-L-methionine</keyword>
<keyword evidence="1 4" id="KW-0489">Methyltransferase</keyword>
<dbReference type="Pfam" id="PF13649">
    <property type="entry name" value="Methyltransf_25"/>
    <property type="match status" value="1"/>
</dbReference>
<protein>
    <submittedName>
        <fullName evidence="7">23S rRNA (Uracil747-C5)-methyltransferase</fullName>
        <ecNumber evidence="7">2.1.1.189</ecNumber>
    </submittedName>
</protein>
<feature type="binding site" evidence="4">
    <location>
        <position position="336"/>
    </location>
    <ligand>
        <name>S-adenosyl-L-methionine</name>
        <dbReference type="ChEBI" id="CHEBI:59789"/>
    </ligand>
</feature>
<keyword evidence="8" id="KW-1185">Reference proteome</keyword>
<dbReference type="InterPro" id="IPR030390">
    <property type="entry name" value="MeTrfase_TrmA_AS"/>
</dbReference>
<dbReference type="EMBL" id="JACHMK010000001">
    <property type="protein sequence ID" value="MBB6335575.1"/>
    <property type="molecule type" value="Genomic_DNA"/>
</dbReference>
<evidence type="ECO:0000256" key="2">
    <source>
        <dbReference type="ARBA" id="ARBA00022679"/>
    </source>
</evidence>
<feature type="active site" evidence="5">
    <location>
        <position position="363"/>
    </location>
</feature>
<reference evidence="7" key="1">
    <citation type="submission" date="2020-08" db="EMBL/GenBank/DDBJ databases">
        <title>Sequencing the genomes of 1000 actinobacteria strains.</title>
        <authorList>
            <person name="Klenk H.-P."/>
        </authorList>
    </citation>
    <scope>NUCLEOTIDE SEQUENCE</scope>
    <source>
        <strain evidence="7">DSM 10695</strain>
    </source>
</reference>
<dbReference type="Gene3D" id="3.40.50.150">
    <property type="entry name" value="Vaccinia Virus protein VP39"/>
    <property type="match status" value="1"/>
</dbReference>
<accession>A0A923E7M4</accession>
<comment type="caution">
    <text evidence="7">The sequence shown here is derived from an EMBL/GenBank/DDBJ whole genome shotgun (WGS) entry which is preliminary data.</text>
</comment>
<dbReference type="PROSITE" id="PS51687">
    <property type="entry name" value="SAM_MT_RNA_M5U"/>
    <property type="match status" value="1"/>
</dbReference>
<dbReference type="GO" id="GO:0070041">
    <property type="term" value="F:rRNA (uridine-C5-)-methyltransferase activity"/>
    <property type="evidence" value="ECO:0007669"/>
    <property type="project" value="TreeGrafter"/>
</dbReference>
<dbReference type="InterPro" id="IPR010280">
    <property type="entry name" value="U5_MeTrfase_fam"/>
</dbReference>
<comment type="similarity">
    <text evidence="4">Belongs to the class I-like SAM-binding methyltransferase superfamily. RNA M5U methyltransferase family.</text>
</comment>
<dbReference type="SUPFAM" id="SSF53335">
    <property type="entry name" value="S-adenosyl-L-methionine-dependent methyltransferases"/>
    <property type="match status" value="1"/>
</dbReference>
<dbReference type="Proteomes" id="UP000617426">
    <property type="component" value="Unassembled WGS sequence"/>
</dbReference>
<dbReference type="PANTHER" id="PTHR11061">
    <property type="entry name" value="RNA M5U METHYLTRANSFERASE"/>
    <property type="match status" value="1"/>
</dbReference>
<dbReference type="InterPro" id="IPR029063">
    <property type="entry name" value="SAM-dependent_MTases_sf"/>
</dbReference>
<gene>
    <name evidence="7" type="ORF">HD592_002140</name>
</gene>
<dbReference type="CDD" id="cd02440">
    <property type="entry name" value="AdoMet_MTases"/>
    <property type="match status" value="1"/>
</dbReference>
<proteinExistence type="inferred from homology"/>
<evidence type="ECO:0000256" key="1">
    <source>
        <dbReference type="ARBA" id="ARBA00022603"/>
    </source>
</evidence>
<feature type="domain" description="Methyltransferase" evidence="6">
    <location>
        <begin position="263"/>
        <end position="323"/>
    </location>
</feature>
<evidence type="ECO:0000259" key="6">
    <source>
        <dbReference type="Pfam" id="PF13649"/>
    </source>
</evidence>
<evidence type="ECO:0000256" key="4">
    <source>
        <dbReference type="PROSITE-ProRule" id="PRU01024"/>
    </source>
</evidence>
<feature type="active site" description="Nucleophile" evidence="4">
    <location>
        <position position="363"/>
    </location>
</feature>
<evidence type="ECO:0000313" key="7">
    <source>
        <dbReference type="EMBL" id="MBB6335575.1"/>
    </source>
</evidence>
<sequence>MADLLPSMLLALWDDQDMHCQHHASGACRSCSLLDTPYPEQIAHKQGKARALLDQTPGMTALDWLNPQASASTGFRTSAKLVVGGTRRRPTLGILGPDRRGVDLPGCPIQHPAINAAAPALKRFIRALDLAPYDVPTKKGELKYILLTVGTDDALMCRFVLRTRDRLTDIRRALPELHRLIPGLAVVSANIHPTHEAIVEGPDEIVLTKRRALDLRVGDTDLVLGPRSFVQTNREVSSALYRQAAEWAAAPLPDGRSPETLWDLYCGVGGFALHAARAGIPRVTGVEVSEQAIASAIRAAHTAGLNRDAARFVCGDASAWAKDQDPDARPDVLVVNPPRRGIGPELAQWVEHSGIPRVVYSSCNAASLASDLRAMPSYRGDRARLFDMFPHTPHTETCILLSRGS</sequence>
<evidence type="ECO:0000256" key="5">
    <source>
        <dbReference type="PROSITE-ProRule" id="PRU10015"/>
    </source>
</evidence>
<feature type="binding site" evidence="4">
    <location>
        <position position="265"/>
    </location>
    <ligand>
        <name>S-adenosyl-L-methionine</name>
        <dbReference type="ChEBI" id="CHEBI:59789"/>
    </ligand>
</feature>
<keyword evidence="2 4" id="KW-0808">Transferase</keyword>
<dbReference type="PANTHER" id="PTHR11061:SF30">
    <property type="entry name" value="TRNA (URACIL(54)-C(5))-METHYLTRANSFERASE"/>
    <property type="match status" value="1"/>
</dbReference>
<dbReference type="Pfam" id="PF05958">
    <property type="entry name" value="tRNA_U5-meth_tr"/>
    <property type="match status" value="1"/>
</dbReference>
<name>A0A923E7M4_9ACTO</name>
<dbReference type="PROSITE" id="PS01231">
    <property type="entry name" value="TRMA_2"/>
    <property type="match status" value="1"/>
</dbReference>
<dbReference type="PROSITE" id="PS01230">
    <property type="entry name" value="TRMA_1"/>
    <property type="match status" value="1"/>
</dbReference>
<feature type="binding site" evidence="4">
    <location>
        <position position="287"/>
    </location>
    <ligand>
        <name>S-adenosyl-L-methionine</name>
        <dbReference type="ChEBI" id="CHEBI:59789"/>
    </ligand>
</feature>
<dbReference type="InterPro" id="IPR041698">
    <property type="entry name" value="Methyltransf_25"/>
</dbReference>
<dbReference type="GO" id="GO:0070475">
    <property type="term" value="P:rRNA base methylation"/>
    <property type="evidence" value="ECO:0007669"/>
    <property type="project" value="TreeGrafter"/>
</dbReference>
<evidence type="ECO:0000313" key="8">
    <source>
        <dbReference type="Proteomes" id="UP000617426"/>
    </source>
</evidence>